<feature type="region of interest" description="Disordered" evidence="10">
    <location>
        <begin position="670"/>
        <end position="689"/>
    </location>
</feature>
<evidence type="ECO:0000256" key="10">
    <source>
        <dbReference type="SAM" id="MobiDB-lite"/>
    </source>
</evidence>
<dbReference type="Pfam" id="PF07715">
    <property type="entry name" value="Plug"/>
    <property type="match status" value="1"/>
</dbReference>
<evidence type="ECO:0000256" key="2">
    <source>
        <dbReference type="ARBA" id="ARBA00022448"/>
    </source>
</evidence>
<dbReference type="NCBIfam" id="TIGR01782">
    <property type="entry name" value="TonB-Xanth-Caul"/>
    <property type="match status" value="1"/>
</dbReference>
<dbReference type="InterPro" id="IPR036942">
    <property type="entry name" value="Beta-barrel_TonB_sf"/>
</dbReference>
<gene>
    <name evidence="13" type="ORF">DS2_13729</name>
</gene>
<dbReference type="InterPro" id="IPR000531">
    <property type="entry name" value="Beta-barrel_TonB"/>
</dbReference>
<dbReference type="STRING" id="1328313.DS2_13729"/>
<dbReference type="RefSeq" id="WP_035015392.1">
    <property type="nucleotide sequence ID" value="NZ_ARZY01000027.1"/>
</dbReference>
<evidence type="ECO:0000313" key="14">
    <source>
        <dbReference type="Proteomes" id="UP000019276"/>
    </source>
</evidence>
<dbReference type="eggNOG" id="COG1629">
    <property type="taxonomic scope" value="Bacteria"/>
</dbReference>
<dbReference type="SUPFAM" id="SSF56935">
    <property type="entry name" value="Porins"/>
    <property type="match status" value="1"/>
</dbReference>
<comment type="subcellular location">
    <subcellularLocation>
        <location evidence="1 8">Cell outer membrane</location>
        <topology evidence="1 8">Multi-pass membrane protein</topology>
    </subcellularLocation>
</comment>
<dbReference type="CDD" id="cd01347">
    <property type="entry name" value="ligand_gated_channel"/>
    <property type="match status" value="1"/>
</dbReference>
<reference evidence="13 14" key="1">
    <citation type="journal article" date="2014" name="Genome Announc.">
        <title>Draft Genome Sequence of the Agar-Degrading Bacterium Catenovulum sp. Strain DS-2, Isolated from Intestines of Haliotis diversicolor.</title>
        <authorList>
            <person name="Shan D."/>
            <person name="Li X."/>
            <person name="Gu Z."/>
            <person name="Wei G."/>
            <person name="Gao Z."/>
            <person name="Shao Z."/>
        </authorList>
    </citation>
    <scope>NUCLEOTIDE SEQUENCE [LARGE SCALE GENOMIC DNA]</scope>
    <source>
        <strain evidence="13 14">DS-2</strain>
    </source>
</reference>
<dbReference type="Pfam" id="PF00593">
    <property type="entry name" value="TonB_dep_Rec_b-barrel"/>
    <property type="match status" value="1"/>
</dbReference>
<dbReference type="Gene3D" id="2.170.130.10">
    <property type="entry name" value="TonB-dependent receptor, plug domain"/>
    <property type="match status" value="1"/>
</dbReference>
<evidence type="ECO:0000256" key="7">
    <source>
        <dbReference type="ARBA" id="ARBA00023237"/>
    </source>
</evidence>
<organism evidence="13 14">
    <name type="scientific">Catenovulum agarivorans DS-2</name>
    <dbReference type="NCBI Taxonomy" id="1328313"/>
    <lineage>
        <taxon>Bacteria</taxon>
        <taxon>Pseudomonadati</taxon>
        <taxon>Pseudomonadota</taxon>
        <taxon>Gammaproteobacteria</taxon>
        <taxon>Alteromonadales</taxon>
        <taxon>Alteromonadaceae</taxon>
        <taxon>Catenovulum</taxon>
    </lineage>
</organism>
<keyword evidence="4 8" id="KW-0812">Transmembrane</keyword>
<dbReference type="Proteomes" id="UP000019276">
    <property type="component" value="Unassembled WGS sequence"/>
</dbReference>
<evidence type="ECO:0000256" key="1">
    <source>
        <dbReference type="ARBA" id="ARBA00004571"/>
    </source>
</evidence>
<dbReference type="InterPro" id="IPR037066">
    <property type="entry name" value="Plug_dom_sf"/>
</dbReference>
<keyword evidence="7 8" id="KW-0998">Cell outer membrane</keyword>
<evidence type="ECO:0000313" key="13">
    <source>
        <dbReference type="EMBL" id="EWH09225.1"/>
    </source>
</evidence>
<keyword evidence="13" id="KW-0675">Receptor</keyword>
<dbReference type="PATRIC" id="fig|1328313.3.peg.2801"/>
<feature type="domain" description="TonB-dependent receptor-like beta-barrel" evidence="11">
    <location>
        <begin position="416"/>
        <end position="874"/>
    </location>
</feature>
<comment type="similarity">
    <text evidence="8 9">Belongs to the TonB-dependent receptor family.</text>
</comment>
<evidence type="ECO:0000256" key="4">
    <source>
        <dbReference type="ARBA" id="ARBA00022692"/>
    </source>
</evidence>
<keyword evidence="5 9" id="KW-0798">TonB box</keyword>
<dbReference type="InterPro" id="IPR039426">
    <property type="entry name" value="TonB-dep_rcpt-like"/>
</dbReference>
<name>W7QVA3_9ALTE</name>
<dbReference type="EMBL" id="ARZY01000027">
    <property type="protein sequence ID" value="EWH09225.1"/>
    <property type="molecule type" value="Genomic_DNA"/>
</dbReference>
<accession>W7QVA3</accession>
<keyword evidence="6 8" id="KW-0472">Membrane</keyword>
<dbReference type="AlphaFoldDB" id="W7QVA3"/>
<dbReference type="PANTHER" id="PTHR40980:SF3">
    <property type="entry name" value="TONB-DEPENDENT RECEPTOR-LIKE BETA-BARREL DOMAIN-CONTAINING PROTEIN"/>
    <property type="match status" value="1"/>
</dbReference>
<dbReference type="PANTHER" id="PTHR40980">
    <property type="entry name" value="PLUG DOMAIN-CONTAINING PROTEIN"/>
    <property type="match status" value="1"/>
</dbReference>
<keyword evidence="2 8" id="KW-0813">Transport</keyword>
<dbReference type="InterPro" id="IPR012910">
    <property type="entry name" value="Plug_dom"/>
</dbReference>
<proteinExistence type="inferred from homology"/>
<keyword evidence="3 8" id="KW-1134">Transmembrane beta strand</keyword>
<comment type="caution">
    <text evidence="13">The sequence shown here is derived from an EMBL/GenBank/DDBJ whole genome shotgun (WGS) entry which is preliminary data.</text>
</comment>
<dbReference type="InterPro" id="IPR010104">
    <property type="entry name" value="TonB_rcpt_bac"/>
</dbReference>
<feature type="domain" description="TonB-dependent receptor plug" evidence="12">
    <location>
        <begin position="58"/>
        <end position="169"/>
    </location>
</feature>
<dbReference type="OrthoDB" id="8727862at2"/>
<keyword evidence="14" id="KW-1185">Reference proteome</keyword>
<dbReference type="PROSITE" id="PS52016">
    <property type="entry name" value="TONB_DEPENDENT_REC_3"/>
    <property type="match status" value="1"/>
</dbReference>
<evidence type="ECO:0000256" key="6">
    <source>
        <dbReference type="ARBA" id="ARBA00023136"/>
    </source>
</evidence>
<dbReference type="Gene3D" id="2.40.170.20">
    <property type="entry name" value="TonB-dependent receptor, beta-barrel domain"/>
    <property type="match status" value="1"/>
</dbReference>
<evidence type="ECO:0000256" key="3">
    <source>
        <dbReference type="ARBA" id="ARBA00022452"/>
    </source>
</evidence>
<evidence type="ECO:0000256" key="5">
    <source>
        <dbReference type="ARBA" id="ARBA00023077"/>
    </source>
</evidence>
<evidence type="ECO:0000259" key="11">
    <source>
        <dbReference type="Pfam" id="PF00593"/>
    </source>
</evidence>
<evidence type="ECO:0000259" key="12">
    <source>
        <dbReference type="Pfam" id="PF07715"/>
    </source>
</evidence>
<sequence>MKQHFKSTIITGVGALALMGGQSIAQEKTESEGNSESKVETIAVKGIRSSLVQATETKRAAPVIADVISSTNLGRFPDENVAESLQRVTGVQIERVRGEGSKVSIRGLPPAFTLTTMNERTIASAFALNHLETASRSFEYSALPSEFVSSLEVYKTPMASLQEGGLSGAVIVRTHSPLEYGKKRVALSAQAAHESNSGEVAPRVSGLYSDVFAEGALGVSIGAAYTERNAESHSSLSRGFRKSRNYTQNLLLLEKFEEEKERLSLIARVEYQPNSNLRIYADAFQTELDNLSIRGQTAYNFGNTVSRITDDSPEQIVPSGTMQQEVNGNLLTTKSELTHVEVRPGGRYQARKGKTTAYAVGAKYELDDWTVKSEINMSSSEQTADGLDLLTRGFISQAGYDTTLDSEMTSLVLTNQSQAEVVDPNNYEFLSFYGEFGSTIEDDIQNVRLDLTRHFSNGIINSFKFGGSLSTQEQFGVSRRLEVDRTILTDKLNIAQQANGNYSGASFIELTGAGSGDFLGAYSGPANVPTQFLRAKARDLVESFSRQELASMGSISENETGKIDAKESVSAIYGQIDYSMLDERLTGNFGVRVVDTKQTTHGIAPDLTAITYQPDAGALITIPAGGPTSVTRSYTDILPSLNMSYELDYDLIARFSASRTIARPSLAQISPSTTASNVPPTINKNNPNLDPFRSNNVDATLEWYFDAGSIVSATIFQKELVSLIESESNNEDLDIIELSSDGSQRPITEEFIVNTLKNGDGVDLKGVELTFQHNFADLPGFLSNMGTLVNYTYIDNSEPDKVTGSSRNNFNLSGYYEGDALSIRLSYTWRDKFLLSAGAQERFGRYINASGILDGNISYDVSENVSVVLEAINLLDEASTSVDGNGYPAIYEDNGRRLMFGVKASF</sequence>
<evidence type="ECO:0000256" key="9">
    <source>
        <dbReference type="RuleBase" id="RU003357"/>
    </source>
</evidence>
<evidence type="ECO:0000256" key="8">
    <source>
        <dbReference type="PROSITE-ProRule" id="PRU01360"/>
    </source>
</evidence>
<dbReference type="GO" id="GO:0009279">
    <property type="term" value="C:cell outer membrane"/>
    <property type="evidence" value="ECO:0007669"/>
    <property type="project" value="UniProtKB-SubCell"/>
</dbReference>
<protein>
    <submittedName>
        <fullName evidence="13">TonB-dependent receptor</fullName>
    </submittedName>
</protein>